<keyword evidence="7 12" id="KW-0540">Nuclease</keyword>
<dbReference type="InterPro" id="IPR036397">
    <property type="entry name" value="RNaseH_sf"/>
</dbReference>
<dbReference type="GO" id="GO:0006298">
    <property type="term" value="P:mismatch repair"/>
    <property type="evidence" value="ECO:0007669"/>
    <property type="project" value="TreeGrafter"/>
</dbReference>
<dbReference type="KEGG" id="mpul:BLA55_02545"/>
<evidence type="ECO:0000256" key="9">
    <source>
        <dbReference type="ARBA" id="ARBA00022759"/>
    </source>
</evidence>
<evidence type="ECO:0000313" key="16">
    <source>
        <dbReference type="Proteomes" id="UP000184322"/>
    </source>
</evidence>
<comment type="cofactor">
    <cofactor evidence="2">
        <name>Mg(2+)</name>
        <dbReference type="ChEBI" id="CHEBI:18420"/>
    </cofactor>
</comment>
<keyword evidence="11" id="KW-0464">Manganese</keyword>
<dbReference type="EC" id="3.1.26.4" evidence="13"/>
<evidence type="ECO:0000256" key="1">
    <source>
        <dbReference type="ARBA" id="ARBA00000077"/>
    </source>
</evidence>
<dbReference type="Pfam" id="PF01351">
    <property type="entry name" value="RNase_HII"/>
    <property type="match status" value="1"/>
</dbReference>
<comment type="catalytic activity">
    <reaction evidence="1 12 13">
        <text>Endonucleolytic cleavage to 5'-phosphomonoester.</text>
        <dbReference type="EC" id="3.1.26.4"/>
    </reaction>
</comment>
<keyword evidence="6" id="KW-0963">Cytoplasm</keyword>
<dbReference type="GO" id="GO:0004523">
    <property type="term" value="F:RNA-DNA hybrid ribonuclease activity"/>
    <property type="evidence" value="ECO:0007669"/>
    <property type="project" value="UniProtKB-UniRule"/>
</dbReference>
<sequence length="205" mass="23548">MLEINYDIDYWKENNHILGLDEAGRGAWAGPIVVAGVVLPKNYQNDLIDDSKKLSPQQRDKVFDQITKDALEIVVEFVESHLVDQLNPKTASIQAMETIFRKIKNHKIDLIVTDFEKLKNVTANQINLKKGDQCSISVAAASIIAKVTRDRHMQNLEKKYPKYTFGTHKGYGTKKHQQEITENGILNEHRKSYKPIQKYLEIDKE</sequence>
<evidence type="ECO:0000256" key="11">
    <source>
        <dbReference type="ARBA" id="ARBA00023211"/>
    </source>
</evidence>
<dbReference type="Proteomes" id="UP000184322">
    <property type="component" value="Chromosome"/>
</dbReference>
<dbReference type="STRING" id="48003.BLA55_02545"/>
<gene>
    <name evidence="15" type="ORF">BLA55_02545</name>
</gene>
<accession>A0A1L4FSD0</accession>
<evidence type="ECO:0000256" key="10">
    <source>
        <dbReference type="ARBA" id="ARBA00022801"/>
    </source>
</evidence>
<evidence type="ECO:0000256" key="6">
    <source>
        <dbReference type="ARBA" id="ARBA00022490"/>
    </source>
</evidence>
<protein>
    <recommendedName>
        <fullName evidence="13">Ribonuclease</fullName>
        <ecNumber evidence="13">3.1.26.4</ecNumber>
    </recommendedName>
</protein>
<evidence type="ECO:0000256" key="8">
    <source>
        <dbReference type="ARBA" id="ARBA00022723"/>
    </source>
</evidence>
<evidence type="ECO:0000256" key="2">
    <source>
        <dbReference type="ARBA" id="ARBA00001946"/>
    </source>
</evidence>
<evidence type="ECO:0000256" key="3">
    <source>
        <dbReference type="ARBA" id="ARBA00004065"/>
    </source>
</evidence>
<keyword evidence="10 12" id="KW-0378">Hydrolase</keyword>
<dbReference type="RefSeq" id="WP_073372528.1">
    <property type="nucleotide sequence ID" value="NZ_CP017813.1"/>
</dbReference>
<comment type="subcellular location">
    <subcellularLocation>
        <location evidence="4">Cytoplasm</location>
    </subcellularLocation>
</comment>
<dbReference type="InterPro" id="IPR001352">
    <property type="entry name" value="RNase_HII/HIII"/>
</dbReference>
<dbReference type="GO" id="GO:0032299">
    <property type="term" value="C:ribonuclease H2 complex"/>
    <property type="evidence" value="ECO:0007669"/>
    <property type="project" value="TreeGrafter"/>
</dbReference>
<keyword evidence="16" id="KW-1185">Reference proteome</keyword>
<dbReference type="PROSITE" id="PS51975">
    <property type="entry name" value="RNASE_H_2"/>
    <property type="match status" value="1"/>
</dbReference>
<feature type="binding site" evidence="12">
    <location>
        <position position="22"/>
    </location>
    <ligand>
        <name>a divalent metal cation</name>
        <dbReference type="ChEBI" id="CHEBI:60240"/>
    </ligand>
</feature>
<dbReference type="EMBL" id="CP017813">
    <property type="protein sequence ID" value="APJ38525.1"/>
    <property type="molecule type" value="Genomic_DNA"/>
</dbReference>
<comment type="similarity">
    <text evidence="5 13">Belongs to the RNase HII family.</text>
</comment>
<reference evidence="16" key="1">
    <citation type="submission" date="2016-10" db="EMBL/GenBank/DDBJ databases">
        <authorList>
            <person name="Beylefeld A."/>
            <person name="Abolnik C."/>
        </authorList>
    </citation>
    <scope>NUCLEOTIDE SEQUENCE [LARGE SCALE GENOMIC DNA]</scope>
    <source>
        <strain evidence="16">B359_6</strain>
    </source>
</reference>
<dbReference type="InterPro" id="IPR022898">
    <property type="entry name" value="RNase_HII"/>
</dbReference>
<dbReference type="GO" id="GO:0005737">
    <property type="term" value="C:cytoplasm"/>
    <property type="evidence" value="ECO:0007669"/>
    <property type="project" value="UniProtKB-SubCell"/>
</dbReference>
<feature type="binding site" evidence="12">
    <location>
        <position position="114"/>
    </location>
    <ligand>
        <name>a divalent metal cation</name>
        <dbReference type="ChEBI" id="CHEBI:60240"/>
    </ligand>
</feature>
<dbReference type="GO" id="GO:0046872">
    <property type="term" value="F:metal ion binding"/>
    <property type="evidence" value="ECO:0007669"/>
    <property type="project" value="UniProtKB-KW"/>
</dbReference>
<dbReference type="InterPro" id="IPR012337">
    <property type="entry name" value="RNaseH-like_sf"/>
</dbReference>
<evidence type="ECO:0000256" key="13">
    <source>
        <dbReference type="RuleBase" id="RU003515"/>
    </source>
</evidence>
<dbReference type="GO" id="GO:0003723">
    <property type="term" value="F:RNA binding"/>
    <property type="evidence" value="ECO:0007669"/>
    <property type="project" value="UniProtKB-UniRule"/>
</dbReference>
<name>A0A1L4FSD0_9BACT</name>
<organism evidence="15 16">
    <name type="scientific">Mycoplasmopsis pullorum</name>
    <dbReference type="NCBI Taxonomy" id="48003"/>
    <lineage>
        <taxon>Bacteria</taxon>
        <taxon>Bacillati</taxon>
        <taxon>Mycoplasmatota</taxon>
        <taxon>Mycoplasmoidales</taxon>
        <taxon>Metamycoplasmataceae</taxon>
        <taxon>Mycoplasmopsis</taxon>
    </lineage>
</organism>
<evidence type="ECO:0000313" key="15">
    <source>
        <dbReference type="EMBL" id="APJ38525.1"/>
    </source>
</evidence>
<proteinExistence type="inferred from homology"/>
<evidence type="ECO:0000256" key="4">
    <source>
        <dbReference type="ARBA" id="ARBA00004496"/>
    </source>
</evidence>
<dbReference type="Gene3D" id="3.30.420.10">
    <property type="entry name" value="Ribonuclease H-like superfamily/Ribonuclease H"/>
    <property type="match status" value="1"/>
</dbReference>
<dbReference type="SUPFAM" id="SSF53098">
    <property type="entry name" value="Ribonuclease H-like"/>
    <property type="match status" value="1"/>
</dbReference>
<feature type="domain" description="RNase H type-2" evidence="14">
    <location>
        <begin position="15"/>
        <end position="205"/>
    </location>
</feature>
<feature type="binding site" evidence="12">
    <location>
        <position position="21"/>
    </location>
    <ligand>
        <name>a divalent metal cation</name>
        <dbReference type="ChEBI" id="CHEBI:60240"/>
    </ligand>
</feature>
<evidence type="ECO:0000259" key="14">
    <source>
        <dbReference type="PROSITE" id="PS51975"/>
    </source>
</evidence>
<dbReference type="CDD" id="cd07182">
    <property type="entry name" value="RNase_HII_bacteria_HII_like"/>
    <property type="match status" value="1"/>
</dbReference>
<evidence type="ECO:0000256" key="5">
    <source>
        <dbReference type="ARBA" id="ARBA00007383"/>
    </source>
</evidence>
<dbReference type="PANTHER" id="PTHR10954">
    <property type="entry name" value="RIBONUCLEASE H2 SUBUNIT A"/>
    <property type="match status" value="1"/>
</dbReference>
<comment type="function">
    <text evidence="3 13">Endonuclease that specifically degrades the RNA of RNA-DNA hybrids.</text>
</comment>
<evidence type="ECO:0000256" key="7">
    <source>
        <dbReference type="ARBA" id="ARBA00022722"/>
    </source>
</evidence>
<keyword evidence="8 12" id="KW-0479">Metal-binding</keyword>
<dbReference type="InterPro" id="IPR024567">
    <property type="entry name" value="RNase_HII/HIII_dom"/>
</dbReference>
<dbReference type="NCBIfam" id="NF000595">
    <property type="entry name" value="PRK00015.1-3"/>
    <property type="match status" value="1"/>
</dbReference>
<comment type="cofactor">
    <cofactor evidence="12">
        <name>Mn(2+)</name>
        <dbReference type="ChEBI" id="CHEBI:29035"/>
    </cofactor>
    <cofactor evidence="12">
        <name>Mg(2+)</name>
        <dbReference type="ChEBI" id="CHEBI:18420"/>
    </cofactor>
    <text evidence="12">Manganese or magnesium. Binds 1 divalent metal ion per monomer in the absence of substrate. May bind a second metal ion after substrate binding.</text>
</comment>
<dbReference type="GO" id="GO:0043137">
    <property type="term" value="P:DNA replication, removal of RNA primer"/>
    <property type="evidence" value="ECO:0007669"/>
    <property type="project" value="TreeGrafter"/>
</dbReference>
<evidence type="ECO:0000256" key="12">
    <source>
        <dbReference type="PROSITE-ProRule" id="PRU01319"/>
    </source>
</evidence>
<dbReference type="OrthoDB" id="9803420at2"/>
<keyword evidence="9 12" id="KW-0255">Endonuclease</keyword>
<dbReference type="PANTHER" id="PTHR10954:SF18">
    <property type="entry name" value="RIBONUCLEASE HII"/>
    <property type="match status" value="1"/>
</dbReference>
<dbReference type="AlphaFoldDB" id="A0A1L4FSD0"/>